<dbReference type="Pfam" id="PF07801">
    <property type="entry name" value="DUF1647"/>
    <property type="match status" value="1"/>
</dbReference>
<feature type="compositionally biased region" description="Low complexity" evidence="2">
    <location>
        <begin position="1338"/>
        <end position="1347"/>
    </location>
</feature>
<comment type="caution">
    <text evidence="5">The sequence shown here is derived from an EMBL/GenBank/DDBJ whole genome shotgun (WGS) entry which is preliminary data.</text>
</comment>
<gene>
    <name evidence="5" type="ORF">QR680_002171</name>
</gene>
<feature type="transmembrane region" description="Helical" evidence="3">
    <location>
        <begin position="666"/>
        <end position="689"/>
    </location>
</feature>
<feature type="region of interest" description="Disordered" evidence="2">
    <location>
        <begin position="1323"/>
        <end position="1347"/>
    </location>
</feature>
<dbReference type="InterPro" id="IPR013083">
    <property type="entry name" value="Znf_RING/FYVE/PHD"/>
</dbReference>
<protein>
    <recommendedName>
        <fullName evidence="4">CWH43-like N-terminal domain-containing protein</fullName>
    </recommendedName>
</protein>
<keyword evidence="3" id="KW-0812">Transmembrane</keyword>
<feature type="coiled-coil region" evidence="1">
    <location>
        <begin position="1249"/>
        <end position="1316"/>
    </location>
</feature>
<dbReference type="InterPro" id="IPR019402">
    <property type="entry name" value="CWH43_N"/>
</dbReference>
<feature type="transmembrane region" description="Helical" evidence="3">
    <location>
        <begin position="784"/>
        <end position="808"/>
    </location>
</feature>
<feature type="transmembrane region" description="Helical" evidence="3">
    <location>
        <begin position="876"/>
        <end position="897"/>
    </location>
</feature>
<feature type="compositionally biased region" description="Low complexity" evidence="2">
    <location>
        <begin position="221"/>
        <end position="233"/>
    </location>
</feature>
<evidence type="ECO:0000313" key="6">
    <source>
        <dbReference type="Proteomes" id="UP001175271"/>
    </source>
</evidence>
<keyword evidence="3" id="KW-1133">Transmembrane helix</keyword>
<dbReference type="Proteomes" id="UP001175271">
    <property type="component" value="Unassembled WGS sequence"/>
</dbReference>
<dbReference type="EMBL" id="JAUCMV010000005">
    <property type="protein sequence ID" value="KAK0397558.1"/>
    <property type="molecule type" value="Genomic_DNA"/>
</dbReference>
<evidence type="ECO:0000313" key="5">
    <source>
        <dbReference type="EMBL" id="KAK0397558.1"/>
    </source>
</evidence>
<dbReference type="InterPro" id="IPR012444">
    <property type="entry name" value="DUF1647"/>
</dbReference>
<dbReference type="Gene3D" id="3.30.40.10">
    <property type="entry name" value="Zinc/RING finger domain, C3HC4 (zinc finger)"/>
    <property type="match status" value="1"/>
</dbReference>
<reference evidence="5" key="1">
    <citation type="submission" date="2023-06" db="EMBL/GenBank/DDBJ databases">
        <title>Genomic analysis of the entomopathogenic nematode Steinernema hermaphroditum.</title>
        <authorList>
            <person name="Schwarz E.M."/>
            <person name="Heppert J.K."/>
            <person name="Baniya A."/>
            <person name="Schwartz H.T."/>
            <person name="Tan C.-H."/>
            <person name="Antoshechkin I."/>
            <person name="Sternberg P.W."/>
            <person name="Goodrich-Blair H."/>
            <person name="Dillman A.R."/>
        </authorList>
    </citation>
    <scope>NUCLEOTIDE SEQUENCE</scope>
    <source>
        <strain evidence="5">PS9179</strain>
        <tissue evidence="5">Whole animal</tissue>
    </source>
</reference>
<evidence type="ECO:0000256" key="2">
    <source>
        <dbReference type="SAM" id="MobiDB-lite"/>
    </source>
</evidence>
<keyword evidence="6" id="KW-1185">Reference proteome</keyword>
<dbReference type="PANTHER" id="PTHR31389">
    <property type="entry name" value="LD39211P"/>
    <property type="match status" value="1"/>
</dbReference>
<evidence type="ECO:0000259" key="4">
    <source>
        <dbReference type="Pfam" id="PF10277"/>
    </source>
</evidence>
<feature type="compositionally biased region" description="Low complexity" evidence="2">
    <location>
        <begin position="196"/>
        <end position="210"/>
    </location>
</feature>
<proteinExistence type="predicted"/>
<dbReference type="Pfam" id="PF10277">
    <property type="entry name" value="Frag1"/>
    <property type="match status" value="1"/>
</dbReference>
<name>A0AA39H3C6_9BILA</name>
<sequence>MSSLISALPIGANDHLKHLSSPHSLSTVSSPSATSHFSPVHMLNGYTVSGVSPTEASTVSSFYNSNQPLPQTAANMEMQPPSVMDVKPSFSQLPPPQTFGTTCDDSTQTVICSPFDSEEERQRQSAIFQKLKNSGMRAMSEIECRRQLYQPTPQSLSVQMQLPYASSLRLKPPIPYPQPISGPSTSTSMPPPVIRPPSFASPSFPAASSAKSKKETKSKAKSANSRPSSNFSSTADVKPSPCSSDGFAVPDLKRKHIAQSPSTSAMPVIKNEYDATTKVAPSLNTDRIARDGDCTQCKKQITNESLAIRCTALQQGCLQVYHMKCAGLNDHAVDELSRNPNAEWKNEDDEGKKCFCGSNLQDFCYRLPENESIVGQQFNCAYEVYLERFGLSDQAGYVDLEKDDLPNPVFVTAFSNSHYNEGLTLISTIRKYFPNQKVVVYDLGMHPVRVKTLQTLCNVEYRKFRFRNYPPYVRHLHEYRWKPLLIAETLNDFRSIWYMDASIRIKTSNLEHIYDLLRCRQSGRRIYQNFTSTGRATSPAGWDRSIWKRNLLECSKIPYMFHSFTGHGIYATTHPDVYRFIPTNFDKLKTEKAQMYEAGLVFVVKTREVVENLLKWYVLCALEKECMAPLPFTAQCQFDGNDRYKAFANCHSADEVASAMAYDHVWIIPVLSSVFAIAAFFAGYGIGVANNDEYPLLSYISDGGAIPPESCVFGQLLNISAMFMAITIYLRHRQFVEFYVHRNHLNSTFWSNYDFAMMFLGFIIALGISMVANFQEGAIPIAHMIGALAAFIGAVIYCWGQIALSYILKPRMTPFSNRSDHCSNQFTDLVCEFAKPFVNETDGVRPTKPPPNKGIYKIDTDSPYYINHIVTTSAEWAMGLLLEIFVLSFAWELRIFYFRVPKVYVKPKYRKNTVRFDTTPVSCLDALDHNDAIPQIPRVILDVLMVRTYAWNSSVQSNIPFSDVKTSCNSETVSESTADSGIDCTVSFVNPEHSIPDVPNQPAPAKSALEKGTTLYGVHTVRIDGQTYFQPFDCAMHQFINSQYSAAHGNRPYLQDNYLPLSHDDRSHIFRRNVEAEHLAMLAAIQSAARSQSHSAERTRKETFSAAWQKAENEEMANDPLNESFKSGHNSLPDFAYDDTMIDELPWARGNPQPKTGVRGKSDWYVNDGYLNTSFARERLGQSQNFELGTTQIEVPKPTHYGYPSQQSYETFSQGISFPTTEPAASYGDRLPNISGNLLNQSFASNPAKAEKERHKMELLQQIEDNRRRKEIEKMKEWEEDERRRIQDEMYNERQRRLLEEEQRKEKEKAAAAERKADQLAYQAAAAARNARPRRRTPVPAVVPIAP</sequence>
<feature type="region of interest" description="Disordered" evidence="2">
    <location>
        <begin position="173"/>
        <end position="248"/>
    </location>
</feature>
<evidence type="ECO:0000256" key="1">
    <source>
        <dbReference type="SAM" id="Coils"/>
    </source>
</evidence>
<dbReference type="PANTHER" id="PTHR31389:SF4">
    <property type="entry name" value="LD39211P"/>
    <property type="match status" value="1"/>
</dbReference>
<evidence type="ECO:0000256" key="3">
    <source>
        <dbReference type="SAM" id="Phobius"/>
    </source>
</evidence>
<keyword evidence="1" id="KW-0175">Coiled coil</keyword>
<feature type="domain" description="CWH43-like N-terminal" evidence="4">
    <location>
        <begin position="665"/>
        <end position="894"/>
    </location>
</feature>
<accession>A0AA39H3C6</accession>
<feature type="transmembrane region" description="Helical" evidence="3">
    <location>
        <begin position="750"/>
        <end position="772"/>
    </location>
</feature>
<keyword evidence="3" id="KW-0472">Membrane</keyword>
<organism evidence="5 6">
    <name type="scientific">Steinernema hermaphroditum</name>
    <dbReference type="NCBI Taxonomy" id="289476"/>
    <lineage>
        <taxon>Eukaryota</taxon>
        <taxon>Metazoa</taxon>
        <taxon>Ecdysozoa</taxon>
        <taxon>Nematoda</taxon>
        <taxon>Chromadorea</taxon>
        <taxon>Rhabditida</taxon>
        <taxon>Tylenchina</taxon>
        <taxon>Panagrolaimomorpha</taxon>
        <taxon>Strongyloidoidea</taxon>
        <taxon>Steinernematidae</taxon>
        <taxon>Steinernema</taxon>
    </lineage>
</organism>